<name>A0A4P6P255_9GAMM</name>
<keyword evidence="2" id="KW-1185">Reference proteome</keyword>
<proteinExistence type="predicted"/>
<gene>
    <name evidence="1" type="ORF">EMK97_06960</name>
</gene>
<sequence>MALPASTEFTRIENWLTLLITTYKQTPSYGLAQTICYYLNKLLNHDDFNYCKSKRCDYLSMQRYWRWQSQKR</sequence>
<evidence type="ECO:0000313" key="2">
    <source>
        <dbReference type="Proteomes" id="UP000290244"/>
    </source>
</evidence>
<dbReference type="EMBL" id="CP034759">
    <property type="protein sequence ID" value="QBG35476.1"/>
    <property type="molecule type" value="Genomic_DNA"/>
</dbReference>
<dbReference type="AlphaFoldDB" id="A0A4P6P255"/>
<organism evidence="1 2">
    <name type="scientific">Litorilituus sediminis</name>
    <dbReference type="NCBI Taxonomy" id="718192"/>
    <lineage>
        <taxon>Bacteria</taxon>
        <taxon>Pseudomonadati</taxon>
        <taxon>Pseudomonadota</taxon>
        <taxon>Gammaproteobacteria</taxon>
        <taxon>Alteromonadales</taxon>
        <taxon>Colwelliaceae</taxon>
        <taxon>Litorilituus</taxon>
    </lineage>
</organism>
<accession>A0A4P6P255</accession>
<evidence type="ECO:0000313" key="1">
    <source>
        <dbReference type="EMBL" id="QBG35476.1"/>
    </source>
</evidence>
<reference evidence="1 2" key="1">
    <citation type="submission" date="2018-12" db="EMBL/GenBank/DDBJ databases">
        <title>Complete genome of Litorilituus sediminis.</title>
        <authorList>
            <person name="Liu A."/>
            <person name="Rong J."/>
        </authorList>
    </citation>
    <scope>NUCLEOTIDE SEQUENCE [LARGE SCALE GENOMIC DNA]</scope>
    <source>
        <strain evidence="1 2">JCM 17549</strain>
    </source>
</reference>
<dbReference type="KEGG" id="lsd:EMK97_06960"/>
<protein>
    <submittedName>
        <fullName evidence="1">Uncharacterized protein</fullName>
    </submittedName>
</protein>
<dbReference type="Proteomes" id="UP000290244">
    <property type="component" value="Chromosome"/>
</dbReference>
<dbReference type="OrthoDB" id="6228283at2"/>
<dbReference type="RefSeq" id="WP_130600688.1">
    <property type="nucleotide sequence ID" value="NZ_CP034759.1"/>
</dbReference>